<dbReference type="SUPFAM" id="SSF48452">
    <property type="entry name" value="TPR-like"/>
    <property type="match status" value="1"/>
</dbReference>
<keyword evidence="1" id="KW-0732">Signal</keyword>
<evidence type="ECO:0000313" key="2">
    <source>
        <dbReference type="EMBL" id="QTE22199.1"/>
    </source>
</evidence>
<dbReference type="RefSeq" id="WP_208077902.1">
    <property type="nucleotide sequence ID" value="NZ_CP071869.1"/>
</dbReference>
<evidence type="ECO:0000256" key="1">
    <source>
        <dbReference type="SAM" id="SignalP"/>
    </source>
</evidence>
<accession>A0A975H6R6</accession>
<reference evidence="2 3" key="1">
    <citation type="submission" date="2021-03" db="EMBL/GenBank/DDBJ databases">
        <title>Complete genome of Polaribacter_sp.SM13.</title>
        <authorList>
            <person name="Jeong S.W."/>
            <person name="Bae J.W."/>
        </authorList>
    </citation>
    <scope>NUCLEOTIDE SEQUENCE [LARGE SCALE GENOMIC DNA]</scope>
    <source>
        <strain evidence="2 3">SM13</strain>
    </source>
</reference>
<gene>
    <name evidence="2" type="ORF">J3359_15525</name>
</gene>
<dbReference type="Proteomes" id="UP000663920">
    <property type="component" value="Chromosome"/>
</dbReference>
<proteinExistence type="predicted"/>
<protein>
    <submittedName>
        <fullName evidence="2">SusD/RagB family nutrient-binding outer membrane lipoprotein</fullName>
    </submittedName>
</protein>
<dbReference type="InterPro" id="IPR011990">
    <property type="entry name" value="TPR-like_helical_dom_sf"/>
</dbReference>
<dbReference type="Pfam" id="PF12771">
    <property type="entry name" value="SusD-like_2"/>
    <property type="match status" value="1"/>
</dbReference>
<keyword evidence="3" id="KW-1185">Reference proteome</keyword>
<name>A0A975H6R6_9FLAO</name>
<dbReference type="AlphaFoldDB" id="A0A975H6R6"/>
<feature type="signal peptide" evidence="1">
    <location>
        <begin position="1"/>
        <end position="29"/>
    </location>
</feature>
<feature type="chain" id="PRO_5037790415" evidence="1">
    <location>
        <begin position="30"/>
        <end position="532"/>
    </location>
</feature>
<evidence type="ECO:0000313" key="3">
    <source>
        <dbReference type="Proteomes" id="UP000663920"/>
    </source>
</evidence>
<dbReference type="InterPro" id="IPR041662">
    <property type="entry name" value="SusD-like_2"/>
</dbReference>
<dbReference type="Gene3D" id="1.25.40.390">
    <property type="match status" value="1"/>
</dbReference>
<dbReference type="KEGG" id="pcea:J3359_15525"/>
<sequence length="532" mass="59474">MKSIYKKNRNKGLYLMLLFMGFLSFNSCDNDFGDINDGYEAKLYKANIPGLFNGMVASLKFEDTRYKVPMAWLYQWNQQAAMYGATGFRLDDAVTPAWRNYYATLANYNDLLGLIAKEEVPENYKNVEAMAKIIIAYKTLSNTLLYGNMPYSEAGKGFLTTDSFRPVYEDQQSIMKAAISNLTAAIGDLSTSTSQFSLGSSETLLGNDVNMWKKFANSVRLNAAMIMIEKDEAFAAPIITASLEAPLLTSEEYVSLDPGKIAGLQNNREWYFRGNSYLRMGSTMFNEMSSTTAVDGSGIYDLRTSILFEPNEDDKWIPYPQISDASTPTVTGDPHIEARVKKDWTKNRSNFATFNVYYVQDHSIPQFLITGSQVSFLKAEIYNRGLAGIAADQAKAKTFYEEGITASVNFWYNHAFNSIWDVNKPAAAAPTSAELTAMLTNPEVAYSSNASDALTQIYKQSWIALIHQPIEAWTLKRRTGDATPGVQLPATSLVTDFNRLVYPPSERETNRVNWTAATGGTDSEKVKTWIQK</sequence>
<dbReference type="EMBL" id="CP071869">
    <property type="protein sequence ID" value="QTE22199.1"/>
    <property type="molecule type" value="Genomic_DNA"/>
</dbReference>
<organism evidence="2 3">
    <name type="scientific">Polaribacter cellanae</name>
    <dbReference type="NCBI Taxonomy" id="2818493"/>
    <lineage>
        <taxon>Bacteria</taxon>
        <taxon>Pseudomonadati</taxon>
        <taxon>Bacteroidota</taxon>
        <taxon>Flavobacteriia</taxon>
        <taxon>Flavobacteriales</taxon>
        <taxon>Flavobacteriaceae</taxon>
    </lineage>
</organism>
<keyword evidence="2" id="KW-0449">Lipoprotein</keyword>